<dbReference type="Gene3D" id="1.25.10.10">
    <property type="entry name" value="Leucine-rich Repeat Variant"/>
    <property type="match status" value="3"/>
</dbReference>
<keyword evidence="2" id="KW-0963">Cytoplasm</keyword>
<dbReference type="GO" id="GO:0060090">
    <property type="term" value="F:molecular adaptor activity"/>
    <property type="evidence" value="ECO:0007669"/>
    <property type="project" value="InterPro"/>
</dbReference>
<feature type="domain" description="Proteasome component Ecm29 N-terminal" evidence="5">
    <location>
        <begin position="119"/>
        <end position="397"/>
    </location>
</feature>
<dbReference type="InterPro" id="IPR016024">
    <property type="entry name" value="ARM-type_fold"/>
</dbReference>
<dbReference type="GO" id="GO:0043248">
    <property type="term" value="P:proteasome assembly"/>
    <property type="evidence" value="ECO:0007669"/>
    <property type="project" value="InterPro"/>
</dbReference>
<dbReference type="OMA" id="CRIKDIE"/>
<reference evidence="8 9" key="1">
    <citation type="journal article" date="2018" name="Science">
        <title>The opium poppy genome and morphinan production.</title>
        <authorList>
            <person name="Guo L."/>
            <person name="Winzer T."/>
            <person name="Yang X."/>
            <person name="Li Y."/>
            <person name="Ning Z."/>
            <person name="He Z."/>
            <person name="Teodor R."/>
            <person name="Lu Y."/>
            <person name="Bowser T.A."/>
            <person name="Graham I.A."/>
            <person name="Ye K."/>
        </authorList>
    </citation>
    <scope>NUCLEOTIDE SEQUENCE [LARGE SCALE GENOMIC DNA]</scope>
    <source>
        <strain evidence="9">cv. HN1</strain>
        <tissue evidence="8">Leaves</tissue>
    </source>
</reference>
<sequence>MTETSSSTAAMAKSDEDREEILDRMLTRLAFTDDDKLDNLLFKLLPYSISSLSSQSSAVRKKVMEILTHVNKRVKNQLQISLPVSELWKMYIEANAAPMVKNFCIVYIEMAFDRLSLELGILHVVEALELSSELVYVIYLAACSDSYEPVIKRGEELLKRKAADANLEDPQLINKLFLLFNGTVGVESIALEARVIPGNSTLRLRLMSVFCRSIKAANSFPATLQCIFGCIFGNGTNSRLKQLGMEFTVWVFKHAIMDQLKLLGPVILNGILRSLDGYSNTESDVVAKDVKIFSFQAIGLLSQRMPQLFRDKIDMAVRLFDALKIEDQSLRLTIQEATNCLAIAYKGASSTILKDLETLLLKNSQVEQSEVRFCAVRWATSLFGLDHCPSRFICMVGAADPKMDIREMALEGLFPMKDEGKAISKTTNLRYPKTMDMLEYICNQQPKLLDPSQMREGELPFPSKMYVVMIRFLLKSFEADIELDSSVRGTSEYQLSMHKLCLLLEHAMAVEGSAELHATAAKGLVSVASSMPEMVASRYAEKVSWLKKLLGHVDSDTRESAARLLGIACSSLSTPTTSALISELVSSISGVKNLRFENHHGALCAIGFISAECMSASVSISESLLQNTLNCLVDVVHSETASLASFAMQALGHIGLRGPMPALVRDSGSEKLAKLLAGEDIKAIQRTVVSLGHVSAKETSFSFLKIALDLIFSLSRSKVEDILFAAGEALSFLWGGVPVTADMILKSNYTSLSLNSKFLTVDGPSYLSTDASKEEAEGNEECHVMVRDVITRKLFDVLLYSSRKEERCSGAVWLLSLTMYCGQHPKIQQLLPEIQEAFSHLLGDQNDLTQDLASQGMSIVYELGDASMKKDLVNALVGTLTGSGKRKRAIKLMEDSEVFQEGAIGESLSGGKLSTYKELCSLANEMGQPDLIYKFMDLANYQSSLNSKRGAAFGFSKIAKQAGDALAPHLRLLVPRLVRYQYDPDKNVQDAMGHIWKSLVADPKKTIDEHLDLIFDDLLTQCGSRLWRAREASCLALADIIQGRKFDQVGKHLKRIWTAAFRAMDDIKETVRNSGDSLCRAVSSLTIRLCDVSLTPTADAMQTMDIALPFMLSEGIASKVASIQKASVGIVMKLSKGAGVVLRPHLPDLVCCMLESLSSLEDQRLNYVELHAANAGIQTDKLENLRISVAKDSPMWETLDLCLKVVDTESLDLLVPRLGQMVRSGVGLNTRVGVASFISLLVQKVGMDMKAYTATLVRVLFPAVLEEKSGAAKRAFASACGILLKHVASSQAQKLIEDTTALHTGDRNSQISCAVLLKSYASRAADVVSGYGATIIPVNFVARFEDDKDVASLFEELWEENTSSERVTLELYLAEIVSLICKGMMSSSWASKKNSAKAIRKLSEVLGESLSSHHHALLSSLLKELPGRLWEGKEAILHAIGALCTACHKSISVEDPTAPNAILIAVSSACTKKLKTYREAAYSCLQEVIKAFRNPGFFGIVFPLLSEACIKASASKPRQTSLGTDASNAAEDKEEEVSAPLDKVLDCITSCISVAHLPDVLEQTKNLIHVFLVVLSPNLQWTVKMSAFSTIKQLCSKTRSVVSDSQDTSLHAEATVVIQELFNCVSPKIVECITTVKISQVHVAASECLLEVTKLYKDAQLMQSEDVSYKGELIHLREVEKSEQAKSLLRKCIEILESL</sequence>
<dbReference type="Pfam" id="PF13001">
    <property type="entry name" value="ECM29_N"/>
    <property type="match status" value="2"/>
</dbReference>
<dbReference type="InterPro" id="IPR024372">
    <property type="entry name" value="Ecm29_N"/>
</dbReference>
<organism evidence="8 9">
    <name type="scientific">Papaver somniferum</name>
    <name type="common">Opium poppy</name>
    <dbReference type="NCBI Taxonomy" id="3469"/>
    <lineage>
        <taxon>Eukaryota</taxon>
        <taxon>Viridiplantae</taxon>
        <taxon>Streptophyta</taxon>
        <taxon>Embryophyta</taxon>
        <taxon>Tracheophyta</taxon>
        <taxon>Spermatophyta</taxon>
        <taxon>Magnoliopsida</taxon>
        <taxon>Ranunculales</taxon>
        <taxon>Papaveraceae</taxon>
        <taxon>Papaveroideae</taxon>
        <taxon>Papaver</taxon>
    </lineage>
</organism>
<dbReference type="STRING" id="3469.A0A4Y7L257"/>
<dbReference type="Proteomes" id="UP000316621">
    <property type="component" value="Chromosome 9"/>
</dbReference>
<proteinExistence type="predicted"/>
<keyword evidence="4" id="KW-0647">Proteasome</keyword>
<evidence type="ECO:0000259" key="6">
    <source>
        <dbReference type="Pfam" id="PF23702"/>
    </source>
</evidence>
<dbReference type="Pfam" id="PF23731">
    <property type="entry name" value="ARM_ECM29_C"/>
    <property type="match status" value="1"/>
</dbReference>
<dbReference type="GO" id="GO:0036503">
    <property type="term" value="P:ERAD pathway"/>
    <property type="evidence" value="ECO:0007669"/>
    <property type="project" value="TreeGrafter"/>
</dbReference>
<dbReference type="Gramene" id="RZC79047">
    <property type="protein sequence ID" value="RZC79047"/>
    <property type="gene ID" value="C5167_003264"/>
</dbReference>
<evidence type="ECO:0000313" key="8">
    <source>
        <dbReference type="EMBL" id="RZC79047.1"/>
    </source>
</evidence>
<feature type="domain" description="ECM29 ARM-like repeats" evidence="6">
    <location>
        <begin position="523"/>
        <end position="621"/>
    </location>
</feature>
<dbReference type="InterPro" id="IPR011989">
    <property type="entry name" value="ARM-like"/>
</dbReference>
<evidence type="ECO:0000259" key="5">
    <source>
        <dbReference type="Pfam" id="PF13001"/>
    </source>
</evidence>
<keyword evidence="3" id="KW-0677">Repeat</keyword>
<dbReference type="GO" id="GO:0005737">
    <property type="term" value="C:cytoplasm"/>
    <property type="evidence" value="ECO:0007669"/>
    <property type="project" value="UniProtKB-SubCell"/>
</dbReference>
<feature type="domain" description="Proteasome adapter and scaffold protein ECM29 HEAT-repeat" evidence="7">
    <location>
        <begin position="1142"/>
        <end position="1302"/>
    </location>
</feature>
<evidence type="ECO:0000256" key="4">
    <source>
        <dbReference type="ARBA" id="ARBA00022942"/>
    </source>
</evidence>
<dbReference type="SUPFAM" id="SSF48371">
    <property type="entry name" value="ARM repeat"/>
    <property type="match status" value="2"/>
</dbReference>
<dbReference type="Pfam" id="PF23702">
    <property type="entry name" value="ARM_ECM29"/>
    <property type="match status" value="1"/>
</dbReference>
<dbReference type="InterPro" id="IPR055444">
    <property type="entry name" value="ARM_ECM29"/>
</dbReference>
<dbReference type="GO" id="GO:0000502">
    <property type="term" value="C:proteasome complex"/>
    <property type="evidence" value="ECO:0007669"/>
    <property type="project" value="UniProtKB-KW"/>
</dbReference>
<dbReference type="PANTHER" id="PTHR23346:SF19">
    <property type="entry name" value="PROTEASOME ADAPTER AND SCAFFOLD PROTEIN ECM29"/>
    <property type="match status" value="1"/>
</dbReference>
<name>A0A4Y7L257_PAPSO</name>
<evidence type="ECO:0000256" key="1">
    <source>
        <dbReference type="ARBA" id="ARBA00004496"/>
    </source>
</evidence>
<gene>
    <name evidence="8" type="ORF">C5167_003264</name>
</gene>
<protein>
    <recommendedName>
        <fullName evidence="10">Proteasome-associated protein ECM29 homolog</fullName>
    </recommendedName>
</protein>
<dbReference type="InterPro" id="IPR055443">
    <property type="entry name" value="HEAT_ECM29"/>
</dbReference>
<evidence type="ECO:0000259" key="7">
    <source>
        <dbReference type="Pfam" id="PF24492"/>
    </source>
</evidence>
<keyword evidence="9" id="KW-1185">Reference proteome</keyword>
<feature type="domain" description="Proteasome component Ecm29 N-terminal" evidence="5">
    <location>
        <begin position="22"/>
        <end position="117"/>
    </location>
</feature>
<evidence type="ECO:0000256" key="2">
    <source>
        <dbReference type="ARBA" id="ARBA00022490"/>
    </source>
</evidence>
<evidence type="ECO:0008006" key="10">
    <source>
        <dbReference type="Google" id="ProtNLM"/>
    </source>
</evidence>
<dbReference type="PANTHER" id="PTHR23346">
    <property type="entry name" value="TRANSLATIONAL ACTIVATOR GCN1-RELATED"/>
    <property type="match status" value="1"/>
</dbReference>
<accession>A0A4Y7L257</accession>
<evidence type="ECO:0000256" key="3">
    <source>
        <dbReference type="ARBA" id="ARBA00022737"/>
    </source>
</evidence>
<evidence type="ECO:0000313" key="9">
    <source>
        <dbReference type="Proteomes" id="UP000316621"/>
    </source>
</evidence>
<dbReference type="EMBL" id="CM010723">
    <property type="protein sequence ID" value="RZC79047.1"/>
    <property type="molecule type" value="Genomic_DNA"/>
</dbReference>
<comment type="subcellular location">
    <subcellularLocation>
        <location evidence="1">Cytoplasm</location>
    </subcellularLocation>
</comment>
<dbReference type="GO" id="GO:0005634">
    <property type="term" value="C:nucleus"/>
    <property type="evidence" value="ECO:0007669"/>
    <property type="project" value="TreeGrafter"/>
</dbReference>
<dbReference type="Pfam" id="PF24492">
    <property type="entry name" value="HEAT_ECM29"/>
    <property type="match status" value="1"/>
</dbReference>